<feature type="transmembrane region" description="Helical" evidence="17">
    <location>
        <begin position="89"/>
        <end position="107"/>
    </location>
</feature>
<dbReference type="GO" id="GO:0005743">
    <property type="term" value="C:mitochondrial inner membrane"/>
    <property type="evidence" value="ECO:0007669"/>
    <property type="project" value="UniProtKB-SubCell"/>
</dbReference>
<name>A0A0U1XEJ0_9HEMI</name>
<dbReference type="GeneID" id="20834622"/>
<feature type="transmembrane region" description="Helical" evidence="17">
    <location>
        <begin position="294"/>
        <end position="314"/>
    </location>
</feature>
<evidence type="ECO:0000256" key="7">
    <source>
        <dbReference type="ARBA" id="ARBA00022692"/>
    </source>
</evidence>
<keyword evidence="8" id="KW-0999">Mitochondrion inner membrane</keyword>
<dbReference type="AlphaFoldDB" id="A0A0U1XEJ0"/>
<evidence type="ECO:0000256" key="11">
    <source>
        <dbReference type="ARBA" id="ARBA00022989"/>
    </source>
</evidence>
<dbReference type="RefSeq" id="YP_009093737.1">
    <property type="nucleotide sequence ID" value="NC_025329.1"/>
</dbReference>
<feature type="transmembrane region" description="Helical" evidence="17">
    <location>
        <begin position="268"/>
        <end position="288"/>
    </location>
</feature>
<feature type="transmembrane region" description="Helical" evidence="17">
    <location>
        <begin position="236"/>
        <end position="261"/>
    </location>
</feature>
<dbReference type="EC" id="7.1.1.2" evidence="3 17"/>
<dbReference type="GO" id="GO:0008137">
    <property type="term" value="F:NADH dehydrogenase (ubiquinone) activity"/>
    <property type="evidence" value="ECO:0007669"/>
    <property type="project" value="UniProtKB-EC"/>
</dbReference>
<keyword evidence="13 17" id="KW-0830">Ubiquinone</keyword>
<evidence type="ECO:0000256" key="17">
    <source>
        <dbReference type="RuleBase" id="RU003404"/>
    </source>
</evidence>
<keyword evidence="9" id="KW-1278">Translocase</keyword>
<keyword evidence="6" id="KW-0679">Respiratory chain</keyword>
<evidence type="ECO:0000256" key="3">
    <source>
        <dbReference type="ARBA" id="ARBA00012944"/>
    </source>
</evidence>
<feature type="transmembrane region" description="Helical" evidence="17">
    <location>
        <begin position="326"/>
        <end position="353"/>
    </location>
</feature>
<evidence type="ECO:0000259" key="18">
    <source>
        <dbReference type="Pfam" id="PF00361"/>
    </source>
</evidence>
<evidence type="ECO:0000256" key="4">
    <source>
        <dbReference type="ARBA" id="ARBA00021096"/>
    </source>
</evidence>
<dbReference type="Pfam" id="PF06455">
    <property type="entry name" value="NADH5_C"/>
    <property type="match status" value="1"/>
</dbReference>
<evidence type="ECO:0000256" key="13">
    <source>
        <dbReference type="ARBA" id="ARBA00023075"/>
    </source>
</evidence>
<feature type="transmembrane region" description="Helical" evidence="17">
    <location>
        <begin position="549"/>
        <end position="566"/>
    </location>
</feature>
<dbReference type="InterPro" id="IPR003945">
    <property type="entry name" value="NU5C-like"/>
</dbReference>
<evidence type="ECO:0000256" key="10">
    <source>
        <dbReference type="ARBA" id="ARBA00022982"/>
    </source>
</evidence>
<comment type="similarity">
    <text evidence="17">Belongs to the complex I subunit 5 family.</text>
</comment>
<gene>
    <name evidence="21" type="primary">ND5</name>
</gene>
<keyword evidence="7 17" id="KW-0812">Transmembrane</keyword>
<evidence type="ECO:0000256" key="9">
    <source>
        <dbReference type="ARBA" id="ARBA00022967"/>
    </source>
</evidence>
<evidence type="ECO:0000259" key="19">
    <source>
        <dbReference type="Pfam" id="PF00662"/>
    </source>
</evidence>
<dbReference type="Pfam" id="PF00361">
    <property type="entry name" value="Proton_antipo_M"/>
    <property type="match status" value="1"/>
</dbReference>
<evidence type="ECO:0000256" key="2">
    <source>
        <dbReference type="ARBA" id="ARBA00004448"/>
    </source>
</evidence>
<feature type="transmembrane region" description="Helical" evidence="17">
    <location>
        <begin position="152"/>
        <end position="171"/>
    </location>
</feature>
<sequence length="567" mass="63511">MLFVSFYQLTYLFFLGLSFLLFGLGILFLSLSSVVIIEWLLLSLNSTMVSYTIILDWMSLMFVGVVCFISCGVIFYSQEYMSSDFYMNRFVLLVVGFVFSMLVLIISPNLMGILLGWDGLGLISYCLVIYFQNKKSHGAGMLTALINRLGDAFLIISICWMLNYGCWHYLFYSNSFFMNYIIYFVLIASFTSSAQIPFSSWLPAAMAAPTPVSALVHSSTLVTAGVYLLIRFSSSLIWVDCQIFIMLSVATMVFAGVSALVEYDLSSIVALSTLSQLGLMMSCLLAGFPDLCFLHLLIHALFKSLMFLCVGVYIHSYESNQDIRLMGLVFVSYPIVSICFFISCLALSAMPFLSGYYSSDLIMEFISMTNLNLMMFFMFYLSACLTGIYSFRASFYSLLTPGLGGVSVLVGGEGGVSCSSIMIISFVSLVSGSSLFWLVLENPSFIMVSSFVSSLPLILLILGLIIVLEYLGVFLFEEDCFWVLVSKLGGSMWFMSSVGNRIGLVFLSSSCWTNNYLDNGWFELYGPRGLVRFFFVYVVNFYSLSFNSIKLFIVWVLVLMCLFVLWG</sequence>
<dbReference type="InterPro" id="IPR001750">
    <property type="entry name" value="ND/Mrp_TM"/>
</dbReference>
<dbReference type="GO" id="GO:0015990">
    <property type="term" value="P:electron transport coupled proton transport"/>
    <property type="evidence" value="ECO:0007669"/>
    <property type="project" value="TreeGrafter"/>
</dbReference>
<evidence type="ECO:0000259" key="20">
    <source>
        <dbReference type="Pfam" id="PF06455"/>
    </source>
</evidence>
<evidence type="ECO:0000256" key="14">
    <source>
        <dbReference type="ARBA" id="ARBA00023128"/>
    </source>
</evidence>
<comment type="function">
    <text evidence="17">Core subunit of the mitochondrial membrane respiratory chain NADH dehydrogenase (Complex I) which catalyzes electron transfer from NADH through the respiratory chain, using ubiquinone as an electron acceptor. Essential for the catalytic activity and assembly of complex I.</text>
</comment>
<dbReference type="GO" id="GO:0042773">
    <property type="term" value="P:ATP synthesis coupled electron transport"/>
    <property type="evidence" value="ECO:0007669"/>
    <property type="project" value="InterPro"/>
</dbReference>
<keyword evidence="11 17" id="KW-1133">Transmembrane helix</keyword>
<proteinExistence type="inferred from homology"/>
<keyword evidence="5 17" id="KW-0813">Transport</keyword>
<dbReference type="InterPro" id="IPR001516">
    <property type="entry name" value="Proton_antipo_N"/>
</dbReference>
<dbReference type="InterPro" id="IPR010934">
    <property type="entry name" value="NADH_DH_su5_C"/>
</dbReference>
<feature type="transmembrane region" description="Helical" evidence="17">
    <location>
        <begin position="446"/>
        <end position="468"/>
    </location>
</feature>
<feature type="transmembrane region" description="Helical" evidence="17">
    <location>
        <begin position="210"/>
        <end position="230"/>
    </location>
</feature>
<dbReference type="CTD" id="4540"/>
<comment type="subcellular location">
    <subcellularLocation>
        <location evidence="2">Mitochondrion inner membrane</location>
        <topology evidence="2">Multi-pass membrane protein</topology>
    </subcellularLocation>
</comment>
<keyword evidence="10" id="KW-0249">Electron transport</keyword>
<feature type="transmembrane region" description="Helical" evidence="17">
    <location>
        <begin position="421"/>
        <end position="440"/>
    </location>
</feature>
<geneLocation type="mitochondrion" evidence="21"/>
<feature type="domain" description="NADH-Ubiquinone oxidoreductase (complex I) chain 5 N-terminal" evidence="19">
    <location>
        <begin position="43"/>
        <end position="90"/>
    </location>
</feature>
<feature type="transmembrane region" description="Helical" evidence="17">
    <location>
        <begin position="177"/>
        <end position="198"/>
    </location>
</feature>
<feature type="domain" description="NADH dehydrogenase subunit 5 C-terminal" evidence="20">
    <location>
        <begin position="389"/>
        <end position="565"/>
    </location>
</feature>
<protein>
    <recommendedName>
        <fullName evidence="4 17">NADH-ubiquinone oxidoreductase chain 5</fullName>
        <ecNumber evidence="3 17">7.1.1.2</ecNumber>
    </recommendedName>
</protein>
<evidence type="ECO:0000256" key="5">
    <source>
        <dbReference type="ARBA" id="ARBA00022448"/>
    </source>
</evidence>
<comment type="catalytic activity">
    <reaction evidence="16 17">
        <text>a ubiquinone + NADH + 5 H(+)(in) = a ubiquinol + NAD(+) + 4 H(+)(out)</text>
        <dbReference type="Rhea" id="RHEA:29091"/>
        <dbReference type="Rhea" id="RHEA-COMP:9565"/>
        <dbReference type="Rhea" id="RHEA-COMP:9566"/>
        <dbReference type="ChEBI" id="CHEBI:15378"/>
        <dbReference type="ChEBI" id="CHEBI:16389"/>
        <dbReference type="ChEBI" id="CHEBI:17976"/>
        <dbReference type="ChEBI" id="CHEBI:57540"/>
        <dbReference type="ChEBI" id="CHEBI:57945"/>
        <dbReference type="EC" id="7.1.1.2"/>
    </reaction>
</comment>
<dbReference type="PANTHER" id="PTHR42829">
    <property type="entry name" value="NADH-UBIQUINONE OXIDOREDUCTASE CHAIN 5"/>
    <property type="match status" value="1"/>
</dbReference>
<accession>A0A0U1XEJ0</accession>
<keyword evidence="12 17" id="KW-0520">NAD</keyword>
<feature type="transmembrane region" description="Helical" evidence="17">
    <location>
        <begin position="373"/>
        <end position="391"/>
    </location>
</feature>
<feature type="transmembrane region" description="Helical" evidence="17">
    <location>
        <begin position="57"/>
        <end position="77"/>
    </location>
</feature>
<dbReference type="PANTHER" id="PTHR42829:SF2">
    <property type="entry name" value="NADH-UBIQUINONE OXIDOREDUCTASE CHAIN 5"/>
    <property type="match status" value="1"/>
</dbReference>
<evidence type="ECO:0000256" key="16">
    <source>
        <dbReference type="ARBA" id="ARBA00049551"/>
    </source>
</evidence>
<dbReference type="GO" id="GO:0003954">
    <property type="term" value="F:NADH dehydrogenase activity"/>
    <property type="evidence" value="ECO:0007669"/>
    <property type="project" value="TreeGrafter"/>
</dbReference>
<keyword evidence="14 17" id="KW-0496">Mitochondrion</keyword>
<dbReference type="Pfam" id="PF00662">
    <property type="entry name" value="Proton_antipo_N"/>
    <property type="match status" value="1"/>
</dbReference>
<comment type="function">
    <text evidence="1">Core subunit of the mitochondrial membrane respiratory chain NADH dehydrogenase (Complex I) that is believed to belong to the minimal assembly required for catalysis. Complex I functions in the transfer of electrons from NADH to the respiratory chain. The immediate electron acceptor for the enzyme is believed to be ubiquinone.</text>
</comment>
<keyword evidence="15 17" id="KW-0472">Membrane</keyword>
<evidence type="ECO:0000256" key="1">
    <source>
        <dbReference type="ARBA" id="ARBA00003257"/>
    </source>
</evidence>
<feature type="domain" description="NADH:quinone oxidoreductase/Mrp antiporter transmembrane" evidence="18">
    <location>
        <begin position="107"/>
        <end position="383"/>
    </location>
</feature>
<feature type="transmembrane region" description="Helical" evidence="17">
    <location>
        <begin position="113"/>
        <end position="131"/>
    </location>
</feature>
<reference evidence="21" key="1">
    <citation type="journal article" date="2014" name="Mitochondrial DNA">
        <title>The complete mitochondrial genome of Hemiodoecus leai (Hemiptera: Coleorrhyncha: Peloridiidae).</title>
        <authorList>
            <person name="Gao J."/>
            <person name="Liang A."/>
        </authorList>
    </citation>
    <scope>NUCLEOTIDE SEQUENCE</scope>
</reference>
<dbReference type="PRINTS" id="PR01434">
    <property type="entry name" value="NADHDHGNASE5"/>
</dbReference>
<evidence type="ECO:0000256" key="15">
    <source>
        <dbReference type="ARBA" id="ARBA00023136"/>
    </source>
</evidence>
<evidence type="ECO:0000256" key="6">
    <source>
        <dbReference type="ARBA" id="ARBA00022660"/>
    </source>
</evidence>
<feature type="transmembrane region" description="Helical" evidence="17">
    <location>
        <begin position="12"/>
        <end position="37"/>
    </location>
</feature>
<evidence type="ECO:0000313" key="21">
    <source>
        <dbReference type="EMBL" id="AIS38310.1"/>
    </source>
</evidence>
<evidence type="ECO:0000256" key="8">
    <source>
        <dbReference type="ARBA" id="ARBA00022792"/>
    </source>
</evidence>
<dbReference type="EMBL" id="KM035420">
    <property type="protein sequence ID" value="AIS38310.1"/>
    <property type="molecule type" value="Genomic_DNA"/>
</dbReference>
<organism evidence="21">
    <name type="scientific">Hemiodoecus leai</name>
    <dbReference type="NCBI Taxonomy" id="1254501"/>
    <lineage>
        <taxon>Eukaryota</taxon>
        <taxon>Metazoa</taxon>
        <taxon>Ecdysozoa</taxon>
        <taxon>Arthropoda</taxon>
        <taxon>Hexapoda</taxon>
        <taxon>Insecta</taxon>
        <taxon>Pterygota</taxon>
        <taxon>Neoptera</taxon>
        <taxon>Paraneoptera</taxon>
        <taxon>Hemiptera</taxon>
        <taxon>Coleorrhyncha</taxon>
        <taxon>Peloridiidae</taxon>
        <taxon>Hemiodoecus</taxon>
    </lineage>
</organism>
<evidence type="ECO:0000256" key="12">
    <source>
        <dbReference type="ARBA" id="ARBA00023027"/>
    </source>
</evidence>